<keyword evidence="2" id="KW-1185">Reference proteome</keyword>
<protein>
    <submittedName>
        <fullName evidence="1">Uncharacterized protein</fullName>
    </submittedName>
</protein>
<evidence type="ECO:0000313" key="1">
    <source>
        <dbReference type="EMBL" id="SDC71721.1"/>
    </source>
</evidence>
<accession>A0A1G6NVP5</accession>
<name>A0A1G6NVP5_9BACT</name>
<dbReference type="EMBL" id="FMYP01000046">
    <property type="protein sequence ID" value="SDC71721.1"/>
    <property type="molecule type" value="Genomic_DNA"/>
</dbReference>
<reference evidence="1 2" key="1">
    <citation type="submission" date="2016-09" db="EMBL/GenBank/DDBJ databases">
        <authorList>
            <person name="Capua I."/>
            <person name="De Benedictis P."/>
            <person name="Joannis T."/>
            <person name="Lombin L.H."/>
            <person name="Cattoli G."/>
        </authorList>
    </citation>
    <scope>NUCLEOTIDE SEQUENCE [LARGE SCALE GENOMIC DNA]</scope>
    <source>
        <strain evidence="1 2">A7P-90m</strain>
    </source>
</reference>
<dbReference type="AlphaFoldDB" id="A0A1G6NVP5"/>
<dbReference type="Proteomes" id="UP000199452">
    <property type="component" value="Unassembled WGS sequence"/>
</dbReference>
<evidence type="ECO:0000313" key="2">
    <source>
        <dbReference type="Proteomes" id="UP000199452"/>
    </source>
</evidence>
<proteinExistence type="predicted"/>
<sequence length="30" mass="3503">MFFLAQDFVLYFLLVYVKYGLIDARGIACL</sequence>
<gene>
    <name evidence="1" type="ORF">SAMN05216323_10466</name>
</gene>
<organism evidence="1 2">
    <name type="scientific">Williamwhitmania taraxaci</name>
    <dbReference type="NCBI Taxonomy" id="1640674"/>
    <lineage>
        <taxon>Bacteria</taxon>
        <taxon>Pseudomonadati</taxon>
        <taxon>Bacteroidota</taxon>
        <taxon>Bacteroidia</taxon>
        <taxon>Bacteroidales</taxon>
        <taxon>Williamwhitmaniaceae</taxon>
        <taxon>Williamwhitmania</taxon>
    </lineage>
</organism>